<evidence type="ECO:0000259" key="1">
    <source>
        <dbReference type="Pfam" id="PF17981"/>
    </source>
</evidence>
<reference evidence="2 3" key="1">
    <citation type="submission" date="2020-02" db="EMBL/GenBank/DDBJ databases">
        <authorList>
            <person name="Ferguson B K."/>
        </authorList>
    </citation>
    <scope>NUCLEOTIDE SEQUENCE [LARGE SCALE GENOMIC DNA]</scope>
</reference>
<dbReference type="AlphaFoldDB" id="A0A6H5IJB7"/>
<gene>
    <name evidence="2" type="ORF">TBRA_LOCUS8982</name>
</gene>
<dbReference type="Proteomes" id="UP000479190">
    <property type="component" value="Unassembled WGS sequence"/>
</dbReference>
<accession>A0A6H5IJB7</accession>
<name>A0A6H5IJB7_9HYME</name>
<dbReference type="EMBL" id="CADCXV010000846">
    <property type="protein sequence ID" value="CAB0037145.1"/>
    <property type="molecule type" value="Genomic_DNA"/>
</dbReference>
<feature type="domain" description="ATRX ADD" evidence="1">
    <location>
        <begin position="35"/>
        <end position="80"/>
    </location>
</feature>
<proteinExistence type="predicted"/>
<dbReference type="OrthoDB" id="6286493at2759"/>
<protein>
    <recommendedName>
        <fullName evidence="1">ATRX ADD domain-containing protein</fullName>
    </recommendedName>
</protein>
<organism evidence="2 3">
    <name type="scientific">Trichogramma brassicae</name>
    <dbReference type="NCBI Taxonomy" id="86971"/>
    <lineage>
        <taxon>Eukaryota</taxon>
        <taxon>Metazoa</taxon>
        <taxon>Ecdysozoa</taxon>
        <taxon>Arthropoda</taxon>
        <taxon>Hexapoda</taxon>
        <taxon>Insecta</taxon>
        <taxon>Pterygota</taxon>
        <taxon>Neoptera</taxon>
        <taxon>Endopterygota</taxon>
        <taxon>Hymenoptera</taxon>
        <taxon>Apocrita</taxon>
        <taxon>Proctotrupomorpha</taxon>
        <taxon>Chalcidoidea</taxon>
        <taxon>Trichogrammatidae</taxon>
        <taxon>Trichogramma</taxon>
    </lineage>
</organism>
<keyword evidence="3" id="KW-1185">Reference proteome</keyword>
<evidence type="ECO:0000313" key="2">
    <source>
        <dbReference type="EMBL" id="CAB0037145.1"/>
    </source>
</evidence>
<dbReference type="InterPro" id="IPR041430">
    <property type="entry name" value="ADD_ATRX"/>
</dbReference>
<sequence>MDDISSFMEVELREGEEVDVEEVEEVEPDIPGTRFMRLHCTGCDVHIGSAPSEEHNMCEHPVLRTLLCHNCWKFYGDGNFEQG</sequence>
<evidence type="ECO:0000313" key="3">
    <source>
        <dbReference type="Proteomes" id="UP000479190"/>
    </source>
</evidence>
<dbReference type="Pfam" id="PF17981">
    <property type="entry name" value="ADD_ATRX"/>
    <property type="match status" value="1"/>
</dbReference>